<feature type="binding site" evidence="10">
    <location>
        <begin position="29"/>
        <end position="31"/>
    </location>
    <ligand>
        <name>substrate</name>
    </ligand>
</feature>
<feature type="binding site" evidence="10">
    <location>
        <position position="313"/>
    </location>
    <ligand>
        <name>K(+)</name>
        <dbReference type="ChEBI" id="CHEBI:29103"/>
    </ligand>
</feature>
<evidence type="ECO:0000256" key="3">
    <source>
        <dbReference type="ARBA" id="ARBA00022723"/>
    </source>
</evidence>
<feature type="binding site" evidence="10">
    <location>
        <position position="307"/>
    </location>
    <ligand>
        <name>K(+)</name>
        <dbReference type="ChEBI" id="CHEBI:29103"/>
    </ligand>
</feature>
<dbReference type="GO" id="GO:0005737">
    <property type="term" value="C:cytoplasm"/>
    <property type="evidence" value="ECO:0007669"/>
    <property type="project" value="UniProtKB-SubCell"/>
</dbReference>
<keyword evidence="3 10" id="KW-0479">Metal-binding</keyword>
<feature type="binding site" evidence="10">
    <location>
        <position position="270"/>
    </location>
    <ligand>
        <name>K(+)</name>
        <dbReference type="ChEBI" id="CHEBI:29103"/>
    </ligand>
</feature>
<keyword evidence="7 10" id="KW-0460">Magnesium</keyword>
<comment type="caution">
    <text evidence="10">Lacks conserved residue(s) required for the propagation of feature annotation.</text>
</comment>
<dbReference type="EMBL" id="FMHV01000002">
    <property type="protein sequence ID" value="SCL14423.1"/>
    <property type="molecule type" value="Genomic_DNA"/>
</dbReference>
<comment type="similarity">
    <text evidence="1">Belongs to the carbohydrate kinase pfkB family.</text>
</comment>
<dbReference type="UniPathway" id="UPA00916">
    <property type="reaction ID" value="UER00889"/>
</dbReference>
<protein>
    <recommendedName>
        <fullName evidence="10">Deoxyribokinase</fullName>
        <shortName evidence="10">dRK</shortName>
        <ecNumber evidence="10">2.7.1.229</ecNumber>
    </recommendedName>
    <alternativeName>
        <fullName evidence="10">ATP:2-deoxy-D-ribose 5-phosphotransferase</fullName>
    </alternativeName>
</protein>
<dbReference type="GO" id="GO:0019303">
    <property type="term" value="P:D-ribose catabolic process"/>
    <property type="evidence" value="ECO:0007669"/>
    <property type="project" value="UniProtKB-UniPathway"/>
</dbReference>
<keyword evidence="9 10" id="KW-0119">Carbohydrate metabolism</keyword>
<keyword evidence="2 10" id="KW-0808">Transferase</keyword>
<dbReference type="OrthoDB" id="9775849at2"/>
<feature type="domain" description="Carbohydrate kinase PfkB" evidence="11">
    <location>
        <begin position="21"/>
        <end position="315"/>
    </location>
</feature>
<feature type="binding site" evidence="10">
    <location>
        <begin position="241"/>
        <end position="246"/>
    </location>
    <ligand>
        <name>ATP</name>
        <dbReference type="ChEBI" id="CHEBI:30616"/>
    </ligand>
</feature>
<evidence type="ECO:0000256" key="10">
    <source>
        <dbReference type="HAMAP-Rule" id="MF_01987"/>
    </source>
</evidence>
<organism evidence="12 13">
    <name type="scientific">Micromonospora rhizosphaerae</name>
    <dbReference type="NCBI Taxonomy" id="568872"/>
    <lineage>
        <taxon>Bacteria</taxon>
        <taxon>Bacillati</taxon>
        <taxon>Actinomycetota</taxon>
        <taxon>Actinomycetes</taxon>
        <taxon>Micromonosporales</taxon>
        <taxon>Micromonosporaceae</taxon>
        <taxon>Micromonospora</taxon>
    </lineage>
</organism>
<evidence type="ECO:0000313" key="12">
    <source>
        <dbReference type="EMBL" id="SCL14423.1"/>
    </source>
</evidence>
<comment type="cofactor">
    <cofactor evidence="10">
        <name>Mg(2+)</name>
        <dbReference type="ChEBI" id="CHEBI:18420"/>
    </cofactor>
</comment>
<feature type="binding site" evidence="10">
    <location>
        <position position="268"/>
    </location>
    <ligand>
        <name>K(+)</name>
        <dbReference type="ChEBI" id="CHEBI:29103"/>
    </ligand>
</feature>
<dbReference type="CDD" id="cd01174">
    <property type="entry name" value="ribokinase"/>
    <property type="match status" value="1"/>
</dbReference>
<dbReference type="InterPro" id="IPR011877">
    <property type="entry name" value="Ribokinase"/>
</dbReference>
<evidence type="ECO:0000256" key="9">
    <source>
        <dbReference type="ARBA" id="ARBA00023277"/>
    </source>
</evidence>
<comment type="function">
    <text evidence="10">Catalyzes the ATP-dependent phosphorylation of 2-deoxy-D-ribose to 2-deoxy-D-ribose 5-phosphate (dRib-5P), allowing the use of deoxyribose as the sole carbon source.</text>
</comment>
<feature type="binding site" evidence="10">
    <location>
        <begin position="57"/>
        <end position="61"/>
    </location>
    <ligand>
        <name>substrate</name>
    </ligand>
</feature>
<feature type="binding site" evidence="10">
    <location>
        <position position="309"/>
    </location>
    <ligand>
        <name>K(+)</name>
        <dbReference type="ChEBI" id="CHEBI:29103"/>
    </ligand>
</feature>
<dbReference type="InterPro" id="IPR011611">
    <property type="entry name" value="PfkB_dom"/>
</dbReference>
<dbReference type="EC" id="2.7.1.229" evidence="10"/>
<feature type="active site" description="Proton acceptor" evidence="10">
    <location>
        <position position="274"/>
    </location>
</feature>
<dbReference type="Proteomes" id="UP000199413">
    <property type="component" value="Unassembled WGS sequence"/>
</dbReference>
<comment type="similarity">
    <text evidence="10">Belongs to the carbohydrate kinase PfkB family. Deoxyribokinase subfamily.</text>
</comment>
<name>A0A1C6RBB1_9ACTN</name>
<feature type="binding site" evidence="10">
    <location>
        <position position="158"/>
    </location>
    <ligand>
        <name>substrate</name>
    </ligand>
</feature>
<dbReference type="STRING" id="568872.GA0070624_0416"/>
<dbReference type="Pfam" id="PF00294">
    <property type="entry name" value="PfkB"/>
    <property type="match status" value="1"/>
</dbReference>
<dbReference type="RefSeq" id="WP_091336142.1">
    <property type="nucleotide sequence ID" value="NZ_FMHV01000002.1"/>
</dbReference>
<keyword evidence="6 10" id="KW-0067">ATP-binding</keyword>
<dbReference type="PROSITE" id="PS00584">
    <property type="entry name" value="PFKB_KINASES_2"/>
    <property type="match status" value="1"/>
</dbReference>
<keyword evidence="10" id="KW-0963">Cytoplasm</keyword>
<proteinExistence type="inferred from homology"/>
<dbReference type="PANTHER" id="PTHR10584:SF166">
    <property type="entry name" value="RIBOKINASE"/>
    <property type="match status" value="1"/>
</dbReference>
<dbReference type="Gene3D" id="3.40.1190.20">
    <property type="match status" value="1"/>
</dbReference>
<evidence type="ECO:0000256" key="5">
    <source>
        <dbReference type="ARBA" id="ARBA00022777"/>
    </source>
</evidence>
<reference evidence="13" key="1">
    <citation type="submission" date="2016-06" db="EMBL/GenBank/DDBJ databases">
        <authorList>
            <person name="Varghese N."/>
            <person name="Submissions Spin"/>
        </authorList>
    </citation>
    <scope>NUCLEOTIDE SEQUENCE [LARGE SCALE GENOMIC DNA]</scope>
    <source>
        <strain evidence="13">DSM 45431</strain>
    </source>
</reference>
<dbReference type="HAMAP" id="MF_01987">
    <property type="entry name" value="Ribokinase"/>
    <property type="match status" value="1"/>
</dbReference>
<feature type="binding site" evidence="10">
    <location>
        <position position="202"/>
    </location>
    <ligand>
        <name>ATP</name>
        <dbReference type="ChEBI" id="CHEBI:30616"/>
    </ligand>
</feature>
<dbReference type="InterPro" id="IPR002139">
    <property type="entry name" value="Ribo/fructo_kinase"/>
</dbReference>
<gene>
    <name evidence="10" type="primary">deoK</name>
    <name evidence="12" type="ORF">GA0070624_0416</name>
</gene>
<evidence type="ECO:0000256" key="7">
    <source>
        <dbReference type="ARBA" id="ARBA00022842"/>
    </source>
</evidence>
<feature type="binding site" evidence="10">
    <location>
        <position position="304"/>
    </location>
    <ligand>
        <name>K(+)</name>
        <dbReference type="ChEBI" id="CHEBI:29103"/>
    </ligand>
</feature>
<dbReference type="InterPro" id="IPR029056">
    <property type="entry name" value="Ribokinase-like"/>
</dbReference>
<dbReference type="PANTHER" id="PTHR10584">
    <property type="entry name" value="SUGAR KINASE"/>
    <property type="match status" value="1"/>
</dbReference>
<accession>A0A1C6RBB1</accession>
<keyword evidence="8 10" id="KW-0630">Potassium</keyword>
<evidence type="ECO:0000259" key="11">
    <source>
        <dbReference type="Pfam" id="PF00294"/>
    </source>
</evidence>
<evidence type="ECO:0000256" key="1">
    <source>
        <dbReference type="ARBA" id="ARBA00005380"/>
    </source>
</evidence>
<dbReference type="PRINTS" id="PR00990">
    <property type="entry name" value="RIBOKINASE"/>
</dbReference>
<sequence length="331" mass="33711">MSLQPLPGLEPHSMNAVEGARIVVIGSTMIDMISYMSRVPDAGETLIGDHFALGFGGKGANQAVMARRLGAHVWMVGCLGTDVFGDMTVDNFRAAGIDTTYVTRTPEASSGVAPIWVEAGGHNRIVCVPGANAYMTEHQAKTAVESIPRVDVVVGQFEVPQAVTAAGFQAAKARGAVTVLNPAPAAEISTELLAVTDWLVPNEVEFAFLAGAEAAEDVSSAPTDATVAEVAQRLGVRLVATLGEAGAAVFDASGAVVRITPPKTRVVDTTGAGDAFVGAFSYGLAAGLSPTAAARLGCACATSSVARPGTQSSFPVAGDLDEALAWAATAL</sequence>
<evidence type="ECO:0000256" key="4">
    <source>
        <dbReference type="ARBA" id="ARBA00022741"/>
    </source>
</evidence>
<dbReference type="GO" id="GO:0004747">
    <property type="term" value="F:ribokinase activity"/>
    <property type="evidence" value="ECO:0007669"/>
    <property type="project" value="InterPro"/>
</dbReference>
<feature type="site" description="Important for substrate specificity" evidence="10">
    <location>
        <position position="29"/>
    </location>
</feature>
<evidence type="ECO:0000256" key="2">
    <source>
        <dbReference type="ARBA" id="ARBA00022679"/>
    </source>
</evidence>
<comment type="subunit">
    <text evidence="10">Homodimer.</text>
</comment>
<evidence type="ECO:0000256" key="6">
    <source>
        <dbReference type="ARBA" id="ARBA00022840"/>
    </source>
</evidence>
<keyword evidence="4 10" id="KW-0547">Nucleotide-binding</keyword>
<comment type="subcellular location">
    <subcellularLocation>
        <location evidence="10">Cytoplasm</location>
    </subcellularLocation>
</comment>
<dbReference type="SUPFAM" id="SSF53613">
    <property type="entry name" value="Ribokinase-like"/>
    <property type="match status" value="1"/>
</dbReference>
<keyword evidence="5 10" id="KW-0418">Kinase</keyword>
<dbReference type="GO" id="GO:0046872">
    <property type="term" value="F:metal ion binding"/>
    <property type="evidence" value="ECO:0007669"/>
    <property type="project" value="UniProtKB-KW"/>
</dbReference>
<keyword evidence="13" id="KW-1185">Reference proteome</keyword>
<feature type="binding site" evidence="10">
    <location>
        <begin position="273"/>
        <end position="274"/>
    </location>
    <ligand>
        <name>ATP</name>
        <dbReference type="ChEBI" id="CHEBI:30616"/>
    </ligand>
</feature>
<dbReference type="GO" id="GO:0005524">
    <property type="term" value="F:ATP binding"/>
    <property type="evidence" value="ECO:0007669"/>
    <property type="project" value="UniProtKB-UniRule"/>
</dbReference>
<evidence type="ECO:0000313" key="13">
    <source>
        <dbReference type="Proteomes" id="UP000199413"/>
    </source>
</evidence>
<evidence type="ECO:0000256" key="8">
    <source>
        <dbReference type="ARBA" id="ARBA00022958"/>
    </source>
</evidence>
<dbReference type="AlphaFoldDB" id="A0A1C6RBB1"/>
<comment type="catalytic activity">
    <reaction evidence="10">
        <text>2-deoxy-D-ribose + ATP = 2-deoxy-D-ribose 5-phosphate + ADP + H(+)</text>
        <dbReference type="Rhea" id="RHEA:30871"/>
        <dbReference type="ChEBI" id="CHEBI:15378"/>
        <dbReference type="ChEBI" id="CHEBI:30616"/>
        <dbReference type="ChEBI" id="CHEBI:62877"/>
        <dbReference type="ChEBI" id="CHEBI:90761"/>
        <dbReference type="ChEBI" id="CHEBI:456216"/>
        <dbReference type="EC" id="2.7.1.229"/>
    </reaction>
</comment>
<feature type="binding site" evidence="10">
    <location>
        <position position="274"/>
    </location>
    <ligand>
        <name>substrate</name>
    </ligand>
</feature>
<dbReference type="InterPro" id="IPR002173">
    <property type="entry name" value="Carboh/pur_kinase_PfkB_CS"/>
</dbReference>